<name>A0A8J4AVC4_9CHLO</name>
<organism evidence="7 8">
    <name type="scientific">Volvox africanus</name>
    <dbReference type="NCBI Taxonomy" id="51714"/>
    <lineage>
        <taxon>Eukaryota</taxon>
        <taxon>Viridiplantae</taxon>
        <taxon>Chlorophyta</taxon>
        <taxon>core chlorophytes</taxon>
        <taxon>Chlorophyceae</taxon>
        <taxon>CS clade</taxon>
        <taxon>Chlamydomonadales</taxon>
        <taxon>Volvocaceae</taxon>
        <taxon>Volvox</taxon>
    </lineage>
</organism>
<dbReference type="InterPro" id="IPR002048">
    <property type="entry name" value="EF_hand_dom"/>
</dbReference>
<dbReference type="PANTHER" id="PTHR46212:SF3">
    <property type="entry name" value="GH27120P"/>
    <property type="match status" value="1"/>
</dbReference>
<comment type="caution">
    <text evidence="7">The sequence shown here is derived from an EMBL/GenBank/DDBJ whole genome shotgun (WGS) entry which is preliminary data.</text>
</comment>
<evidence type="ECO:0000256" key="1">
    <source>
        <dbReference type="ARBA" id="ARBA00004496"/>
    </source>
</evidence>
<keyword evidence="3" id="KW-0479">Metal-binding</keyword>
<feature type="domain" description="EF-hand" evidence="6">
    <location>
        <begin position="4"/>
        <end position="39"/>
    </location>
</feature>
<dbReference type="EMBL" id="BNCO01000005">
    <property type="protein sequence ID" value="GIL47882.1"/>
    <property type="molecule type" value="Genomic_DNA"/>
</dbReference>
<proteinExistence type="predicted"/>
<dbReference type="GO" id="GO:0005737">
    <property type="term" value="C:cytoplasm"/>
    <property type="evidence" value="ECO:0007669"/>
    <property type="project" value="UniProtKB-SubCell"/>
</dbReference>
<dbReference type="GO" id="GO:0005509">
    <property type="term" value="F:calcium ion binding"/>
    <property type="evidence" value="ECO:0007669"/>
    <property type="project" value="InterPro"/>
</dbReference>
<keyword evidence="2" id="KW-0963">Cytoplasm</keyword>
<reference evidence="7" key="1">
    <citation type="journal article" date="2021" name="Proc. Natl. Acad. Sci. U.S.A.">
        <title>Three genomes in the algal genus Volvox reveal the fate of a haploid sex-determining region after a transition to homothallism.</title>
        <authorList>
            <person name="Yamamoto K."/>
            <person name="Hamaji T."/>
            <person name="Kawai-Toyooka H."/>
            <person name="Matsuzaki R."/>
            <person name="Takahashi F."/>
            <person name="Nishimura Y."/>
            <person name="Kawachi M."/>
            <person name="Noguchi H."/>
            <person name="Minakuchi Y."/>
            <person name="Umen J.G."/>
            <person name="Toyoda A."/>
            <person name="Nozaki H."/>
        </authorList>
    </citation>
    <scope>NUCLEOTIDE SEQUENCE</scope>
    <source>
        <strain evidence="7">NIES-3780</strain>
    </source>
</reference>
<evidence type="ECO:0000256" key="3">
    <source>
        <dbReference type="ARBA" id="ARBA00022723"/>
    </source>
</evidence>
<dbReference type="PROSITE" id="PS00018">
    <property type="entry name" value="EF_HAND_1"/>
    <property type="match status" value="1"/>
</dbReference>
<dbReference type="PANTHER" id="PTHR46212">
    <property type="entry name" value="PEFLIN"/>
    <property type="match status" value="1"/>
</dbReference>
<dbReference type="GO" id="GO:0048306">
    <property type="term" value="F:calcium-dependent protein binding"/>
    <property type="evidence" value="ECO:0007669"/>
    <property type="project" value="UniProtKB-ARBA"/>
</dbReference>
<sequence>MSTVDPTVARLWFESVDADSSGLLDAKELRQALDIGGLDYTLAQAHLFVRAFDSTGNQKLNVNEFVELHLFLAAVQSCFSRVARGGRWLSATDIQQALTFMGHSLSSTAMQAVLSRYDVDRRGNFAVDNFLQMCLFLRTASRAFQAFDPTKCGFAQLNFNQFCYAASYLA</sequence>
<accession>A0A8J4AVC4</accession>
<keyword evidence="8" id="KW-1185">Reference proteome</keyword>
<dbReference type="Pfam" id="PF13499">
    <property type="entry name" value="EF-hand_7"/>
    <property type="match status" value="1"/>
</dbReference>
<protein>
    <recommendedName>
        <fullName evidence="6">EF-hand domain-containing protein</fullName>
    </recommendedName>
</protein>
<dbReference type="InterPro" id="IPR011992">
    <property type="entry name" value="EF-hand-dom_pair"/>
</dbReference>
<dbReference type="Proteomes" id="UP000747399">
    <property type="component" value="Unassembled WGS sequence"/>
</dbReference>
<keyword evidence="5" id="KW-0106">Calcium</keyword>
<evidence type="ECO:0000256" key="5">
    <source>
        <dbReference type="ARBA" id="ARBA00022837"/>
    </source>
</evidence>
<dbReference type="PROSITE" id="PS50222">
    <property type="entry name" value="EF_HAND_2"/>
    <property type="match status" value="1"/>
</dbReference>
<dbReference type="SUPFAM" id="SSF47473">
    <property type="entry name" value="EF-hand"/>
    <property type="match status" value="1"/>
</dbReference>
<dbReference type="InterPro" id="IPR018247">
    <property type="entry name" value="EF_Hand_1_Ca_BS"/>
</dbReference>
<evidence type="ECO:0000313" key="7">
    <source>
        <dbReference type="EMBL" id="GIL47882.1"/>
    </source>
</evidence>
<evidence type="ECO:0000313" key="8">
    <source>
        <dbReference type="Proteomes" id="UP000747399"/>
    </source>
</evidence>
<evidence type="ECO:0000259" key="6">
    <source>
        <dbReference type="PROSITE" id="PS50222"/>
    </source>
</evidence>
<gene>
    <name evidence="7" type="ORF">Vafri_4516</name>
</gene>
<dbReference type="InterPro" id="IPR051426">
    <property type="entry name" value="Peflin/Sorcin_CaBP"/>
</dbReference>
<evidence type="ECO:0000256" key="2">
    <source>
        <dbReference type="ARBA" id="ARBA00022490"/>
    </source>
</evidence>
<comment type="subcellular location">
    <subcellularLocation>
        <location evidence="1">Cytoplasm</location>
    </subcellularLocation>
</comment>
<keyword evidence="4" id="KW-0677">Repeat</keyword>
<evidence type="ECO:0000256" key="4">
    <source>
        <dbReference type="ARBA" id="ARBA00022737"/>
    </source>
</evidence>
<dbReference type="Gene3D" id="1.10.238.10">
    <property type="entry name" value="EF-hand"/>
    <property type="match status" value="1"/>
</dbReference>
<dbReference type="AlphaFoldDB" id="A0A8J4AVC4"/>